<evidence type="ECO:0000313" key="3">
    <source>
        <dbReference type="EMBL" id="MDR6891135.1"/>
    </source>
</evidence>
<name>A0AAE3YDF3_9MICC</name>
<protein>
    <recommendedName>
        <fullName evidence="5">DUF3099 domain-containing protein</fullName>
    </recommendedName>
</protein>
<feature type="transmembrane region" description="Helical" evidence="2">
    <location>
        <begin position="59"/>
        <end position="79"/>
    </location>
</feature>
<keyword evidence="4" id="KW-1185">Reference proteome</keyword>
<proteinExistence type="predicted"/>
<feature type="compositionally biased region" description="Low complexity" evidence="1">
    <location>
        <begin position="138"/>
        <end position="147"/>
    </location>
</feature>
<dbReference type="Pfam" id="PF11298">
    <property type="entry name" value="DUF3099"/>
    <property type="match status" value="1"/>
</dbReference>
<evidence type="ECO:0000313" key="4">
    <source>
        <dbReference type="Proteomes" id="UP001247307"/>
    </source>
</evidence>
<evidence type="ECO:0008006" key="5">
    <source>
        <dbReference type="Google" id="ProtNLM"/>
    </source>
</evidence>
<keyword evidence="2" id="KW-1133">Transmembrane helix</keyword>
<comment type="caution">
    <text evidence="3">The sequence shown here is derived from an EMBL/GenBank/DDBJ whole genome shotgun (WGS) entry which is preliminary data.</text>
</comment>
<feature type="region of interest" description="Disordered" evidence="1">
    <location>
        <begin position="95"/>
        <end position="170"/>
    </location>
</feature>
<accession>A0AAE3YDF3</accession>
<feature type="compositionally biased region" description="Low complexity" evidence="1">
    <location>
        <begin position="95"/>
        <end position="113"/>
    </location>
</feature>
<feature type="transmembrane region" description="Helical" evidence="2">
    <location>
        <begin position="36"/>
        <end position="53"/>
    </location>
</feature>
<evidence type="ECO:0000256" key="1">
    <source>
        <dbReference type="SAM" id="MobiDB-lite"/>
    </source>
</evidence>
<gene>
    <name evidence="3" type="ORF">J2S35_000075</name>
</gene>
<sequence length="170" mass="17926">MRRSRRSAESSGSEEYLITRAPRSHADDLHRRRRNYIISMSTRFVLLAMLFFVPRGWPMVLVIVAMAVIPYVAVVLANAGAEMTSREPMAEYEGLGLAAPTAPDPAATPDGLTEPSDDQVVIVQEPEAPEPRGASDDAAGAGQTPAGPGEGPRAHGSHAANGPAQQGDAA</sequence>
<keyword evidence="2" id="KW-0812">Transmembrane</keyword>
<dbReference type="RefSeq" id="WP_309848580.1">
    <property type="nucleotide sequence ID" value="NZ_BAAAIU010000004.1"/>
</dbReference>
<reference evidence="3" key="1">
    <citation type="submission" date="2023-07" db="EMBL/GenBank/DDBJ databases">
        <title>Sequencing the genomes of 1000 actinobacteria strains.</title>
        <authorList>
            <person name="Klenk H.-P."/>
        </authorList>
    </citation>
    <scope>NUCLEOTIDE SEQUENCE</scope>
    <source>
        <strain evidence="3">DSM 13988</strain>
    </source>
</reference>
<dbReference type="EMBL" id="JAVDUI010000001">
    <property type="protein sequence ID" value="MDR6891135.1"/>
    <property type="molecule type" value="Genomic_DNA"/>
</dbReference>
<dbReference type="InterPro" id="IPR021449">
    <property type="entry name" value="DUF3099"/>
</dbReference>
<keyword evidence="2" id="KW-0472">Membrane</keyword>
<organism evidence="3 4">
    <name type="scientific">Falsarthrobacter nasiphocae</name>
    <dbReference type="NCBI Taxonomy" id="189863"/>
    <lineage>
        <taxon>Bacteria</taxon>
        <taxon>Bacillati</taxon>
        <taxon>Actinomycetota</taxon>
        <taxon>Actinomycetes</taxon>
        <taxon>Micrococcales</taxon>
        <taxon>Micrococcaceae</taxon>
        <taxon>Falsarthrobacter</taxon>
    </lineage>
</organism>
<dbReference type="Proteomes" id="UP001247307">
    <property type="component" value="Unassembled WGS sequence"/>
</dbReference>
<dbReference type="AlphaFoldDB" id="A0AAE3YDF3"/>
<evidence type="ECO:0000256" key="2">
    <source>
        <dbReference type="SAM" id="Phobius"/>
    </source>
</evidence>